<dbReference type="Proteomes" id="UP000319731">
    <property type="component" value="Unassembled WGS sequence"/>
</dbReference>
<dbReference type="OrthoDB" id="10599636at2759"/>
<keyword evidence="3" id="KW-1185">Reference proteome</keyword>
<gene>
    <name evidence="2" type="ORF">SmJEL517_g04529</name>
</gene>
<sequence>MFLKSFIRSSTTTSASKGGANSNHSELATHSITHTQYPVDAPALAAEHAEHSNYPTSSYIHHQQDKIISREDETLSRSNSDLTYDDTTNNTPPILQKKSSFFIPSFVSITRKRSIERRKQIETRTGEWDLNEIVVDNVDKMRRALAAGSIDSDDSSDTLSTSDNNSNIRKTSIKSSSRSIKSVEEDGVPLEDMSSSPSTRHGSVDLGRSNNNGLIVGHAHRGSIDIGRTASDSLSNRIHHHAHRASLDLSRTDIPTSSYINSAMSSATSFTPGHHASHHQRASIDMGAFASKGNSYATSTRNNMMNAWNTDANLVDSDPAIDSLVASVSSELASLKTSQVERR</sequence>
<proteinExistence type="predicted"/>
<evidence type="ECO:0000256" key="1">
    <source>
        <dbReference type="SAM" id="MobiDB-lite"/>
    </source>
</evidence>
<dbReference type="GeneID" id="42005754"/>
<evidence type="ECO:0000313" key="3">
    <source>
        <dbReference type="Proteomes" id="UP000319731"/>
    </source>
</evidence>
<dbReference type="AlphaFoldDB" id="A0A507BRL0"/>
<reference evidence="2 3" key="1">
    <citation type="journal article" date="2019" name="Sci. Rep.">
        <title>Comparative genomics of chytrid fungi reveal insights into the obligate biotrophic and pathogenic lifestyle of Synchytrium endobioticum.</title>
        <authorList>
            <person name="van de Vossenberg B.T.L.H."/>
            <person name="Warris S."/>
            <person name="Nguyen H.D.T."/>
            <person name="van Gent-Pelzer M.P.E."/>
            <person name="Joly D.L."/>
            <person name="van de Geest H.C."/>
            <person name="Bonants P.J.M."/>
            <person name="Smith D.S."/>
            <person name="Levesque C.A."/>
            <person name="van der Lee T.A.J."/>
        </authorList>
    </citation>
    <scope>NUCLEOTIDE SEQUENCE [LARGE SCALE GENOMIC DNA]</scope>
    <source>
        <strain evidence="2 3">JEL517</strain>
    </source>
</reference>
<feature type="compositionally biased region" description="Low complexity" evidence="1">
    <location>
        <begin position="157"/>
        <end position="180"/>
    </location>
</feature>
<feature type="compositionally biased region" description="Polar residues" evidence="1">
    <location>
        <begin position="76"/>
        <end position="90"/>
    </location>
</feature>
<evidence type="ECO:0000313" key="2">
    <source>
        <dbReference type="EMBL" id="TPX32320.1"/>
    </source>
</evidence>
<protein>
    <submittedName>
        <fullName evidence="2">Uncharacterized protein</fullName>
    </submittedName>
</protein>
<comment type="caution">
    <text evidence="2">The sequence shown here is derived from an EMBL/GenBank/DDBJ whole genome shotgun (WGS) entry which is preliminary data.</text>
</comment>
<feature type="region of interest" description="Disordered" evidence="1">
    <location>
        <begin position="70"/>
        <end position="90"/>
    </location>
</feature>
<organism evidence="2 3">
    <name type="scientific">Synchytrium microbalum</name>
    <dbReference type="NCBI Taxonomy" id="1806994"/>
    <lineage>
        <taxon>Eukaryota</taxon>
        <taxon>Fungi</taxon>
        <taxon>Fungi incertae sedis</taxon>
        <taxon>Chytridiomycota</taxon>
        <taxon>Chytridiomycota incertae sedis</taxon>
        <taxon>Chytridiomycetes</taxon>
        <taxon>Synchytriales</taxon>
        <taxon>Synchytriaceae</taxon>
        <taxon>Synchytrium</taxon>
    </lineage>
</organism>
<name>A0A507BRL0_9FUNG</name>
<feature type="region of interest" description="Disordered" evidence="1">
    <location>
        <begin position="149"/>
        <end position="214"/>
    </location>
</feature>
<dbReference type="EMBL" id="QEAO01000031">
    <property type="protein sequence ID" value="TPX32320.1"/>
    <property type="molecule type" value="Genomic_DNA"/>
</dbReference>
<dbReference type="RefSeq" id="XP_031023545.1">
    <property type="nucleotide sequence ID" value="XM_031170457.1"/>
</dbReference>
<accession>A0A507BRL0</accession>
<feature type="region of interest" description="Disordered" evidence="1">
    <location>
        <begin position="1"/>
        <end position="25"/>
    </location>
</feature>
<feature type="compositionally biased region" description="Polar residues" evidence="1">
    <location>
        <begin position="15"/>
        <end position="25"/>
    </location>
</feature>